<proteinExistence type="predicted"/>
<reference evidence="2 3" key="1">
    <citation type="submission" date="2024-02" db="EMBL/GenBank/DDBJ databases">
        <title>De novo assembly and annotation of 12 fungi associated with fruit tree decline syndrome in Ontario, Canada.</title>
        <authorList>
            <person name="Sulman M."/>
            <person name="Ellouze W."/>
            <person name="Ilyukhin E."/>
        </authorList>
    </citation>
    <scope>NUCLEOTIDE SEQUENCE [LARGE SCALE GENOMIC DNA]</scope>
    <source>
        <strain evidence="2 3">M11/M66-122</strain>
    </source>
</reference>
<name>A0AAN9V0P5_9PEZI</name>
<dbReference type="AlphaFoldDB" id="A0AAN9V0P5"/>
<feature type="transmembrane region" description="Helical" evidence="1">
    <location>
        <begin position="321"/>
        <end position="344"/>
    </location>
</feature>
<feature type="transmembrane region" description="Helical" evidence="1">
    <location>
        <begin position="156"/>
        <end position="176"/>
    </location>
</feature>
<feature type="transmembrane region" description="Helical" evidence="1">
    <location>
        <begin position="230"/>
        <end position="251"/>
    </location>
</feature>
<protein>
    <submittedName>
        <fullName evidence="2">Uncharacterized protein</fullName>
    </submittedName>
</protein>
<accession>A0AAN9V0P5</accession>
<keyword evidence="1" id="KW-1133">Transmembrane helix</keyword>
<keyword evidence="3" id="KW-1185">Reference proteome</keyword>
<feature type="transmembrane region" description="Helical" evidence="1">
    <location>
        <begin position="85"/>
        <end position="104"/>
    </location>
</feature>
<feature type="transmembrane region" description="Helical" evidence="1">
    <location>
        <begin position="116"/>
        <end position="136"/>
    </location>
</feature>
<evidence type="ECO:0000313" key="3">
    <source>
        <dbReference type="Proteomes" id="UP001320420"/>
    </source>
</evidence>
<organism evidence="2 3">
    <name type="scientific">Diatrype stigma</name>
    <dbReference type="NCBI Taxonomy" id="117547"/>
    <lineage>
        <taxon>Eukaryota</taxon>
        <taxon>Fungi</taxon>
        <taxon>Dikarya</taxon>
        <taxon>Ascomycota</taxon>
        <taxon>Pezizomycotina</taxon>
        <taxon>Sordariomycetes</taxon>
        <taxon>Xylariomycetidae</taxon>
        <taxon>Xylariales</taxon>
        <taxon>Diatrypaceae</taxon>
        <taxon>Diatrype</taxon>
    </lineage>
</organism>
<dbReference type="Proteomes" id="UP001320420">
    <property type="component" value="Unassembled WGS sequence"/>
</dbReference>
<gene>
    <name evidence="2" type="ORF">SLS62_001007</name>
</gene>
<keyword evidence="1" id="KW-0812">Transmembrane</keyword>
<feature type="transmembrane region" description="Helical" evidence="1">
    <location>
        <begin position="188"/>
        <end position="209"/>
    </location>
</feature>
<sequence length="356" mass="37047">MPGILSTTFVALSGIGFWLLWGTMALNGGSDAMMGTAAKGHFSDGLPVHNANRTGIWPLDHQMNVLIAFFASVSRLPSQGAPDTAPFLMLVDLTTALLVINFMVLVESRRRTGPAIWQYLWNCGGVAVFLPIWALLYTKQRKRNGTAPVAPSEAAAFPWTAALSIALELPLMLPALLGGSGADVQRGIVLFFLGPLGFTVFQAGAAWIAAVAGGGRSSSKRGGGAGTIKAAYWVLGAVSGATHVGCVVWALSGKDGGLGGLARLFVPDDGAVYAAGTEGLLTEAAFLFLQWDYVIINVTVLLLGAHLLATRRPREASDGPAGSILAMVLLTVTGGPGVGLAYAANHEEQSVGYKKD</sequence>
<comment type="caution">
    <text evidence="2">The sequence shown here is derived from an EMBL/GenBank/DDBJ whole genome shotgun (WGS) entry which is preliminary data.</text>
</comment>
<evidence type="ECO:0000313" key="2">
    <source>
        <dbReference type="EMBL" id="KAK7756991.1"/>
    </source>
</evidence>
<dbReference type="EMBL" id="JAKJXP020000004">
    <property type="protein sequence ID" value="KAK7756991.1"/>
    <property type="molecule type" value="Genomic_DNA"/>
</dbReference>
<feature type="transmembrane region" description="Helical" evidence="1">
    <location>
        <begin position="6"/>
        <end position="26"/>
    </location>
</feature>
<keyword evidence="1" id="KW-0472">Membrane</keyword>
<evidence type="ECO:0000256" key="1">
    <source>
        <dbReference type="SAM" id="Phobius"/>
    </source>
</evidence>
<feature type="transmembrane region" description="Helical" evidence="1">
    <location>
        <begin position="288"/>
        <end position="309"/>
    </location>
</feature>